<dbReference type="AlphaFoldDB" id="A0AAV7RTM3"/>
<protein>
    <submittedName>
        <fullName evidence="1">Uncharacterized protein</fullName>
    </submittedName>
</protein>
<name>A0AAV7RTM3_PLEWA</name>
<evidence type="ECO:0000313" key="1">
    <source>
        <dbReference type="EMBL" id="KAJ1155355.1"/>
    </source>
</evidence>
<comment type="caution">
    <text evidence="1">The sequence shown here is derived from an EMBL/GenBank/DDBJ whole genome shotgun (WGS) entry which is preliminary data.</text>
</comment>
<accession>A0AAV7RTM3</accession>
<gene>
    <name evidence="1" type="ORF">NDU88_008085</name>
</gene>
<dbReference type="EMBL" id="JANPWB010000009">
    <property type="protein sequence ID" value="KAJ1155355.1"/>
    <property type="molecule type" value="Genomic_DNA"/>
</dbReference>
<sequence>MLRGLSGRDARALRGPPVPLWRTRGLLVGRDNIGEATRHKEVWMLEGLIHRDSAIEGCGHVGTSRSITTGASKEMQSLVGG</sequence>
<proteinExistence type="predicted"/>
<organism evidence="1 2">
    <name type="scientific">Pleurodeles waltl</name>
    <name type="common">Iberian ribbed newt</name>
    <dbReference type="NCBI Taxonomy" id="8319"/>
    <lineage>
        <taxon>Eukaryota</taxon>
        <taxon>Metazoa</taxon>
        <taxon>Chordata</taxon>
        <taxon>Craniata</taxon>
        <taxon>Vertebrata</taxon>
        <taxon>Euteleostomi</taxon>
        <taxon>Amphibia</taxon>
        <taxon>Batrachia</taxon>
        <taxon>Caudata</taxon>
        <taxon>Salamandroidea</taxon>
        <taxon>Salamandridae</taxon>
        <taxon>Pleurodelinae</taxon>
        <taxon>Pleurodeles</taxon>
    </lineage>
</organism>
<reference evidence="1" key="1">
    <citation type="journal article" date="2022" name="bioRxiv">
        <title>Sequencing and chromosome-scale assembly of the giantPleurodeles waltlgenome.</title>
        <authorList>
            <person name="Brown T."/>
            <person name="Elewa A."/>
            <person name="Iarovenko S."/>
            <person name="Subramanian E."/>
            <person name="Araus A.J."/>
            <person name="Petzold A."/>
            <person name="Susuki M."/>
            <person name="Suzuki K.-i.T."/>
            <person name="Hayashi T."/>
            <person name="Toyoda A."/>
            <person name="Oliveira C."/>
            <person name="Osipova E."/>
            <person name="Leigh N.D."/>
            <person name="Simon A."/>
            <person name="Yun M.H."/>
        </authorList>
    </citation>
    <scope>NUCLEOTIDE SEQUENCE</scope>
    <source>
        <strain evidence="1">20211129_DDA</strain>
        <tissue evidence="1">Liver</tissue>
    </source>
</reference>
<evidence type="ECO:0000313" key="2">
    <source>
        <dbReference type="Proteomes" id="UP001066276"/>
    </source>
</evidence>
<keyword evidence="2" id="KW-1185">Reference proteome</keyword>
<dbReference type="Proteomes" id="UP001066276">
    <property type="component" value="Chromosome 5"/>
</dbReference>